<organism evidence="4 5">
    <name type="scientific">Hirundo rustica rustica</name>
    <dbReference type="NCBI Taxonomy" id="333673"/>
    <lineage>
        <taxon>Eukaryota</taxon>
        <taxon>Metazoa</taxon>
        <taxon>Chordata</taxon>
        <taxon>Craniata</taxon>
        <taxon>Vertebrata</taxon>
        <taxon>Euteleostomi</taxon>
        <taxon>Archelosauria</taxon>
        <taxon>Archosauria</taxon>
        <taxon>Dinosauria</taxon>
        <taxon>Saurischia</taxon>
        <taxon>Theropoda</taxon>
        <taxon>Coelurosauria</taxon>
        <taxon>Aves</taxon>
        <taxon>Neognathae</taxon>
        <taxon>Neoaves</taxon>
        <taxon>Telluraves</taxon>
        <taxon>Australaves</taxon>
        <taxon>Passeriformes</taxon>
        <taxon>Sylvioidea</taxon>
        <taxon>Hirundinidae</taxon>
        <taxon>Hirundo</taxon>
    </lineage>
</organism>
<keyword evidence="1" id="KW-0862">Zinc</keyword>
<dbReference type="InterPro" id="IPR013087">
    <property type="entry name" value="Znf_C2H2_type"/>
</dbReference>
<dbReference type="InterPro" id="IPR036236">
    <property type="entry name" value="Znf_C2H2_sf"/>
</dbReference>
<dbReference type="EMBL" id="QRBI01000120">
    <property type="protein sequence ID" value="RMC07261.1"/>
    <property type="molecule type" value="Genomic_DNA"/>
</dbReference>
<evidence type="ECO:0000313" key="4">
    <source>
        <dbReference type="EMBL" id="RMC07261.1"/>
    </source>
</evidence>
<accession>A0A3M0K4A2</accession>
<protein>
    <recommendedName>
        <fullName evidence="3">C2H2-type domain-containing protein</fullName>
    </recommendedName>
</protein>
<dbReference type="STRING" id="333673.A0A3M0K4A2"/>
<evidence type="ECO:0000259" key="3">
    <source>
        <dbReference type="PROSITE" id="PS50157"/>
    </source>
</evidence>
<dbReference type="OrthoDB" id="2687452at2759"/>
<sequence>MAGAQGVGGGSGGGSVVGVVPVRPYICSFPGCDATFNKAWRLSAHLCRHTGEAKRSRPKRSLASRLSGYIPPTKQPGKDEVVMESKTADKLVENGIPAVEIRTL</sequence>
<dbReference type="SUPFAM" id="SSF57667">
    <property type="entry name" value="beta-beta-alpha zinc fingers"/>
    <property type="match status" value="1"/>
</dbReference>
<name>A0A3M0K4A2_HIRRU</name>
<evidence type="ECO:0000313" key="5">
    <source>
        <dbReference type="Proteomes" id="UP000269221"/>
    </source>
</evidence>
<reference evidence="4 5" key="1">
    <citation type="submission" date="2018-07" db="EMBL/GenBank/DDBJ databases">
        <title>A high quality draft genome assembly of the barn swallow (H. rustica rustica).</title>
        <authorList>
            <person name="Formenti G."/>
            <person name="Chiara M."/>
            <person name="Poveda L."/>
            <person name="Francoijs K.-J."/>
            <person name="Bonisoli-Alquati A."/>
            <person name="Canova L."/>
            <person name="Gianfranceschi L."/>
            <person name="Horner D.S."/>
            <person name="Saino N."/>
        </authorList>
    </citation>
    <scope>NUCLEOTIDE SEQUENCE [LARGE SCALE GENOMIC DNA]</scope>
    <source>
        <strain evidence="4">Chelidonia</strain>
        <tissue evidence="4">Blood</tissue>
    </source>
</reference>
<gene>
    <name evidence="4" type="ORF">DUI87_16718</name>
</gene>
<evidence type="ECO:0000256" key="2">
    <source>
        <dbReference type="SAM" id="MobiDB-lite"/>
    </source>
</evidence>
<keyword evidence="1" id="KW-0479">Metal-binding</keyword>
<comment type="caution">
    <text evidence="4">The sequence shown here is derived from an EMBL/GenBank/DDBJ whole genome shotgun (WGS) entry which is preliminary data.</text>
</comment>
<feature type="region of interest" description="Disordered" evidence="2">
    <location>
        <begin position="50"/>
        <end position="81"/>
    </location>
</feature>
<keyword evidence="1" id="KW-0863">Zinc-finger</keyword>
<dbReference type="Gene3D" id="3.30.160.60">
    <property type="entry name" value="Classic Zinc Finger"/>
    <property type="match status" value="1"/>
</dbReference>
<dbReference type="Proteomes" id="UP000269221">
    <property type="component" value="Unassembled WGS sequence"/>
</dbReference>
<dbReference type="AlphaFoldDB" id="A0A3M0K4A2"/>
<evidence type="ECO:0000256" key="1">
    <source>
        <dbReference type="PROSITE-ProRule" id="PRU00042"/>
    </source>
</evidence>
<proteinExistence type="predicted"/>
<keyword evidence="5" id="KW-1185">Reference proteome</keyword>
<dbReference type="GO" id="GO:0008270">
    <property type="term" value="F:zinc ion binding"/>
    <property type="evidence" value="ECO:0007669"/>
    <property type="project" value="UniProtKB-KW"/>
</dbReference>
<feature type="domain" description="C2H2-type" evidence="3">
    <location>
        <begin position="25"/>
        <end position="54"/>
    </location>
</feature>
<dbReference type="PROSITE" id="PS00028">
    <property type="entry name" value="ZINC_FINGER_C2H2_1"/>
    <property type="match status" value="1"/>
</dbReference>
<dbReference type="PROSITE" id="PS50157">
    <property type="entry name" value="ZINC_FINGER_C2H2_2"/>
    <property type="match status" value="1"/>
</dbReference>